<keyword evidence="2" id="KW-1185">Reference proteome</keyword>
<proteinExistence type="predicted"/>
<protein>
    <submittedName>
        <fullName evidence="1">Uncharacterized protein</fullName>
    </submittedName>
</protein>
<name>A0A392PCV1_9FABA</name>
<reference evidence="1 2" key="1">
    <citation type="journal article" date="2018" name="Front. Plant Sci.">
        <title>Red Clover (Trifolium pratense) and Zigzag Clover (T. medium) - A Picture of Genomic Similarities and Differences.</title>
        <authorList>
            <person name="Dluhosova J."/>
            <person name="Istvanek J."/>
            <person name="Nedelnik J."/>
            <person name="Repkova J."/>
        </authorList>
    </citation>
    <scope>NUCLEOTIDE SEQUENCE [LARGE SCALE GENOMIC DNA]</scope>
    <source>
        <strain evidence="2">cv. 10/8</strain>
        <tissue evidence="1">Leaf</tissue>
    </source>
</reference>
<dbReference type="EMBL" id="LXQA010069919">
    <property type="protein sequence ID" value="MCI08685.1"/>
    <property type="molecule type" value="Genomic_DNA"/>
</dbReference>
<dbReference type="Proteomes" id="UP000265520">
    <property type="component" value="Unassembled WGS sequence"/>
</dbReference>
<evidence type="ECO:0000313" key="1">
    <source>
        <dbReference type="EMBL" id="MCI08685.1"/>
    </source>
</evidence>
<organism evidence="1 2">
    <name type="scientific">Trifolium medium</name>
    <dbReference type="NCBI Taxonomy" id="97028"/>
    <lineage>
        <taxon>Eukaryota</taxon>
        <taxon>Viridiplantae</taxon>
        <taxon>Streptophyta</taxon>
        <taxon>Embryophyta</taxon>
        <taxon>Tracheophyta</taxon>
        <taxon>Spermatophyta</taxon>
        <taxon>Magnoliopsida</taxon>
        <taxon>eudicotyledons</taxon>
        <taxon>Gunneridae</taxon>
        <taxon>Pentapetalae</taxon>
        <taxon>rosids</taxon>
        <taxon>fabids</taxon>
        <taxon>Fabales</taxon>
        <taxon>Fabaceae</taxon>
        <taxon>Papilionoideae</taxon>
        <taxon>50 kb inversion clade</taxon>
        <taxon>NPAAA clade</taxon>
        <taxon>Hologalegina</taxon>
        <taxon>IRL clade</taxon>
        <taxon>Trifolieae</taxon>
        <taxon>Trifolium</taxon>
    </lineage>
</organism>
<evidence type="ECO:0000313" key="2">
    <source>
        <dbReference type="Proteomes" id="UP000265520"/>
    </source>
</evidence>
<dbReference type="AlphaFoldDB" id="A0A392PCV1"/>
<sequence>MLLLLNHHPQFEKDLMKNRLLEHLYQKMDIQVLCNFRLQKLSTNGLNRRILHFRQERLFQ</sequence>
<feature type="non-terminal residue" evidence="1">
    <location>
        <position position="60"/>
    </location>
</feature>
<comment type="caution">
    <text evidence="1">The sequence shown here is derived from an EMBL/GenBank/DDBJ whole genome shotgun (WGS) entry which is preliminary data.</text>
</comment>
<accession>A0A392PCV1</accession>